<organism evidence="1 2">
    <name type="scientific">Chaetomium tenue</name>
    <dbReference type="NCBI Taxonomy" id="1854479"/>
    <lineage>
        <taxon>Eukaryota</taxon>
        <taxon>Fungi</taxon>
        <taxon>Dikarya</taxon>
        <taxon>Ascomycota</taxon>
        <taxon>Pezizomycotina</taxon>
        <taxon>Sordariomycetes</taxon>
        <taxon>Sordariomycetidae</taxon>
        <taxon>Sordariales</taxon>
        <taxon>Chaetomiaceae</taxon>
        <taxon>Chaetomium</taxon>
    </lineage>
</organism>
<accession>A0ACB7PQ35</accession>
<sequence>MDEEGTIVVLGIYSAVAVPSVVFTLIALWRGKHWIRQLRIVAAAPYFIHGVVSVHLFHGIRQSAELAYATDLLISVGIKACIGILLPVWSFIAGYIARNRLAKDRNSGRAYTARKSSGYLYLCIVDAIVIALLVFSVVLTYRFLPLSLQSCWALRGEKSTKIFFYVKEATGDVNKVVSCQRVLMVQITTVLTM</sequence>
<dbReference type="Proteomes" id="UP000724584">
    <property type="component" value="Unassembled WGS sequence"/>
</dbReference>
<evidence type="ECO:0000313" key="2">
    <source>
        <dbReference type="Proteomes" id="UP000724584"/>
    </source>
</evidence>
<proteinExistence type="predicted"/>
<name>A0ACB7PQ35_9PEZI</name>
<evidence type="ECO:0000313" key="1">
    <source>
        <dbReference type="EMBL" id="KAH6651228.1"/>
    </source>
</evidence>
<protein>
    <submittedName>
        <fullName evidence="1">Uncharacterized protein</fullName>
    </submittedName>
</protein>
<comment type="caution">
    <text evidence="1">The sequence shown here is derived from an EMBL/GenBank/DDBJ whole genome shotgun (WGS) entry which is preliminary data.</text>
</comment>
<reference evidence="1 2" key="1">
    <citation type="journal article" date="2021" name="Nat. Commun.">
        <title>Genetic determinants of endophytism in the Arabidopsis root mycobiome.</title>
        <authorList>
            <person name="Mesny F."/>
            <person name="Miyauchi S."/>
            <person name="Thiergart T."/>
            <person name="Pickel B."/>
            <person name="Atanasova L."/>
            <person name="Karlsson M."/>
            <person name="Huettel B."/>
            <person name="Barry K.W."/>
            <person name="Haridas S."/>
            <person name="Chen C."/>
            <person name="Bauer D."/>
            <person name="Andreopoulos W."/>
            <person name="Pangilinan J."/>
            <person name="LaButti K."/>
            <person name="Riley R."/>
            <person name="Lipzen A."/>
            <person name="Clum A."/>
            <person name="Drula E."/>
            <person name="Henrissat B."/>
            <person name="Kohler A."/>
            <person name="Grigoriev I.V."/>
            <person name="Martin F.M."/>
            <person name="Hacquard S."/>
        </authorList>
    </citation>
    <scope>NUCLEOTIDE SEQUENCE [LARGE SCALE GENOMIC DNA]</scope>
    <source>
        <strain evidence="1 2">MPI-SDFR-AT-0079</strain>
    </source>
</reference>
<keyword evidence="2" id="KW-1185">Reference proteome</keyword>
<dbReference type="EMBL" id="JAGIZQ010000001">
    <property type="protein sequence ID" value="KAH6651228.1"/>
    <property type="molecule type" value="Genomic_DNA"/>
</dbReference>
<gene>
    <name evidence="1" type="ORF">F5144DRAFT_544177</name>
</gene>